<sequence length="157" mass="18424">MGLKINRERFFPGEIYIFLFWYFLWILKEAFFFWSSYAHHPVYNPLFLLLYLSFLSAIIKATPVVLSYTVCVRFIRVPTIWVAVLFAIFCADFYLSMSRAESINLTSRRGGFVLYDGGEITSFGILILMLNPTIFICFYAFYKAVRGWKLKKENPAL</sequence>
<reference evidence="2 3" key="1">
    <citation type="journal article" date="2013" name="ISME J.">
        <title>By their genes ye shall know them: genomic signatures of predatory bacteria.</title>
        <authorList>
            <person name="Pasternak Z."/>
            <person name="Pietrokovski S."/>
            <person name="Rotem O."/>
            <person name="Gophna U."/>
            <person name="Lurie-Weinberger M.N."/>
            <person name="Jurkevitch E."/>
        </authorList>
    </citation>
    <scope>NUCLEOTIDE SEQUENCE [LARGE SCALE GENOMIC DNA]</scope>
    <source>
        <strain evidence="2">EPB</strain>
    </source>
</reference>
<proteinExistence type="predicted"/>
<dbReference type="AlphaFoldDB" id="M4VF37"/>
<dbReference type="Proteomes" id="UP000011932">
    <property type="component" value="Chromosome"/>
</dbReference>
<dbReference type="HOGENOM" id="CLU_1675845_0_0_5"/>
<keyword evidence="1" id="KW-1133">Transmembrane helix</keyword>
<protein>
    <submittedName>
        <fullName evidence="2">Uncharacterized protein</fullName>
    </submittedName>
</protein>
<accession>M4VF37</accession>
<dbReference type="STRING" id="349215.A11S_259"/>
<gene>
    <name evidence="2" type="ORF">A11S_259</name>
</gene>
<keyword evidence="1" id="KW-0812">Transmembrane</keyword>
<dbReference type="KEGG" id="man:A11S_259"/>
<feature type="transmembrane region" description="Helical" evidence="1">
    <location>
        <begin position="120"/>
        <end position="142"/>
    </location>
</feature>
<feature type="transmembrane region" description="Helical" evidence="1">
    <location>
        <begin position="80"/>
        <end position="100"/>
    </location>
</feature>
<name>M4VF37_9BACT</name>
<feature type="transmembrane region" description="Helical" evidence="1">
    <location>
        <begin position="46"/>
        <end position="68"/>
    </location>
</feature>
<keyword evidence="1" id="KW-0472">Membrane</keyword>
<organism evidence="2 3">
    <name type="scientific">Micavibrio aeruginosavorus EPB</name>
    <dbReference type="NCBI Taxonomy" id="349215"/>
    <lineage>
        <taxon>Bacteria</taxon>
        <taxon>Pseudomonadati</taxon>
        <taxon>Bdellovibrionota</taxon>
        <taxon>Bdellovibrionia</taxon>
        <taxon>Bdellovibrionales</taxon>
        <taxon>Pseudobdellovibrionaceae</taxon>
        <taxon>Micavibrio</taxon>
    </lineage>
</organism>
<evidence type="ECO:0000313" key="2">
    <source>
        <dbReference type="EMBL" id="AGH97095.1"/>
    </source>
</evidence>
<dbReference type="EMBL" id="CP003538">
    <property type="protein sequence ID" value="AGH97095.1"/>
    <property type="molecule type" value="Genomic_DNA"/>
</dbReference>
<evidence type="ECO:0000256" key="1">
    <source>
        <dbReference type="SAM" id="Phobius"/>
    </source>
</evidence>
<feature type="transmembrane region" description="Helical" evidence="1">
    <location>
        <begin position="15"/>
        <end position="34"/>
    </location>
</feature>
<evidence type="ECO:0000313" key="3">
    <source>
        <dbReference type="Proteomes" id="UP000011932"/>
    </source>
</evidence>